<keyword evidence="1" id="KW-1133">Transmembrane helix</keyword>
<evidence type="ECO:0000313" key="4">
    <source>
        <dbReference type="EMBL" id="MBP1934462.1"/>
    </source>
</evidence>
<proteinExistence type="predicted"/>
<keyword evidence="1" id="KW-0472">Membrane</keyword>
<dbReference type="InterPro" id="IPR000873">
    <property type="entry name" value="AMP-dep_synth/lig_dom"/>
</dbReference>
<sequence>MQQWREGQRAGIQFVDSVHGSIPVYTDRPQNLVEVLNRSVERFSSKNALVEEHRRITYQELLEKSKILAAYLQSQCQIQKGERVGLLMRNSIEFAVSAFGVIQAGGIAVSINTKLNPQEIDYIFRQSNIQVLIVDDEIFEKIESVVGSIRVLKESEVLSLHPNLKKPFVPVSLDEEDPAFILYTSGTTGRPKGATLTHRNAIHACINYQRCYELDHTDSTLIAVPIFHGTGLFGQLITFLYLGGTVVLLRTFQALKMLELCEREKVTHTICVPTIYLYLLEEPTHTRFQLHLKKIGVGGSAMMTKLYNNLKQWLPEIHIINTYGLTEATSPAIITPMERADDKIGAIGIPSPVTLAKVVDVNTREEVGPKQSGELLLKGPLIIPYYWDNPEGTRKGIIDGWLQTGDIAYQDEEGFLYVLDRVKDMINCGGEKVYSAEVENILYSHPKVLEAAIIPFPDAKYGEIVKAIIVAKPGEVVTEEEIRSWVATHLAKYKVPRIVEFASQLPRNAAGKVMKHLLKGDITA</sequence>
<feature type="domain" description="AMP-dependent synthetase/ligase" evidence="2">
    <location>
        <begin position="37"/>
        <end position="387"/>
    </location>
</feature>
<dbReference type="EMBL" id="JAGGKT010000021">
    <property type="protein sequence ID" value="MBP1934462.1"/>
    <property type="molecule type" value="Genomic_DNA"/>
</dbReference>
<name>A0ABS4GWQ5_9BACL</name>
<evidence type="ECO:0000259" key="2">
    <source>
        <dbReference type="Pfam" id="PF00501"/>
    </source>
</evidence>
<dbReference type="Gene3D" id="3.30.300.30">
    <property type="match status" value="1"/>
</dbReference>
<dbReference type="PANTHER" id="PTHR43767:SF1">
    <property type="entry name" value="NONRIBOSOMAL PEPTIDE SYNTHASE PES1 (EUROFUNG)-RELATED"/>
    <property type="match status" value="1"/>
</dbReference>
<dbReference type="GO" id="GO:0004467">
    <property type="term" value="F:long-chain fatty acid-CoA ligase activity"/>
    <property type="evidence" value="ECO:0007669"/>
    <property type="project" value="UniProtKB-EC"/>
</dbReference>
<dbReference type="InterPro" id="IPR042099">
    <property type="entry name" value="ANL_N_sf"/>
</dbReference>
<dbReference type="Pfam" id="PF00501">
    <property type="entry name" value="AMP-binding"/>
    <property type="match status" value="1"/>
</dbReference>
<dbReference type="PROSITE" id="PS00455">
    <property type="entry name" value="AMP_BINDING"/>
    <property type="match status" value="1"/>
</dbReference>
<gene>
    <name evidence="4" type="ORF">J2Z37_004482</name>
</gene>
<accession>A0ABS4GWQ5</accession>
<evidence type="ECO:0000256" key="1">
    <source>
        <dbReference type="SAM" id="Phobius"/>
    </source>
</evidence>
<feature type="domain" description="AMP-binding enzyme C-terminal" evidence="3">
    <location>
        <begin position="437"/>
        <end position="512"/>
    </location>
</feature>
<dbReference type="InterPro" id="IPR045851">
    <property type="entry name" value="AMP-bd_C_sf"/>
</dbReference>
<dbReference type="RefSeq" id="WP_209812451.1">
    <property type="nucleotide sequence ID" value="NZ_JAGGKT010000021.1"/>
</dbReference>
<dbReference type="InterPro" id="IPR020845">
    <property type="entry name" value="AMP-binding_CS"/>
</dbReference>
<dbReference type="EC" id="6.2.1.3" evidence="4"/>
<evidence type="ECO:0000259" key="3">
    <source>
        <dbReference type="Pfam" id="PF13193"/>
    </source>
</evidence>
<comment type="caution">
    <text evidence="4">The sequence shown here is derived from an EMBL/GenBank/DDBJ whole genome shotgun (WGS) entry which is preliminary data.</text>
</comment>
<keyword evidence="1" id="KW-0812">Transmembrane</keyword>
<reference evidence="4 5" key="1">
    <citation type="submission" date="2021-03" db="EMBL/GenBank/DDBJ databases">
        <title>Genomic Encyclopedia of Type Strains, Phase IV (KMG-IV): sequencing the most valuable type-strain genomes for metagenomic binning, comparative biology and taxonomic classification.</title>
        <authorList>
            <person name="Goeker M."/>
        </authorList>
    </citation>
    <scope>NUCLEOTIDE SEQUENCE [LARGE SCALE GENOMIC DNA]</scope>
    <source>
        <strain evidence="4 5">DSM 24738</strain>
    </source>
</reference>
<dbReference type="SUPFAM" id="SSF56801">
    <property type="entry name" value="Acetyl-CoA synthetase-like"/>
    <property type="match status" value="1"/>
</dbReference>
<keyword evidence="5" id="KW-1185">Reference proteome</keyword>
<organism evidence="4 5">
    <name type="scientific">Ammoniphilus resinae</name>
    <dbReference type="NCBI Taxonomy" id="861532"/>
    <lineage>
        <taxon>Bacteria</taxon>
        <taxon>Bacillati</taxon>
        <taxon>Bacillota</taxon>
        <taxon>Bacilli</taxon>
        <taxon>Bacillales</taxon>
        <taxon>Paenibacillaceae</taxon>
        <taxon>Aneurinibacillus group</taxon>
        <taxon>Ammoniphilus</taxon>
    </lineage>
</organism>
<dbReference type="Pfam" id="PF13193">
    <property type="entry name" value="AMP-binding_C"/>
    <property type="match status" value="1"/>
</dbReference>
<dbReference type="PANTHER" id="PTHR43767">
    <property type="entry name" value="LONG-CHAIN-FATTY-ACID--COA LIGASE"/>
    <property type="match status" value="1"/>
</dbReference>
<feature type="transmembrane region" description="Helical" evidence="1">
    <location>
        <begin position="226"/>
        <end position="249"/>
    </location>
</feature>
<evidence type="ECO:0000313" key="5">
    <source>
        <dbReference type="Proteomes" id="UP001519343"/>
    </source>
</evidence>
<dbReference type="Proteomes" id="UP001519343">
    <property type="component" value="Unassembled WGS sequence"/>
</dbReference>
<protein>
    <submittedName>
        <fullName evidence="4">Long-chain acyl-CoA synthetase</fullName>
        <ecNumber evidence="4">6.2.1.3</ecNumber>
    </submittedName>
</protein>
<dbReference type="InterPro" id="IPR025110">
    <property type="entry name" value="AMP-bd_C"/>
</dbReference>
<dbReference type="InterPro" id="IPR050237">
    <property type="entry name" value="ATP-dep_AMP-bd_enzyme"/>
</dbReference>
<dbReference type="Gene3D" id="3.40.50.12780">
    <property type="entry name" value="N-terminal domain of ligase-like"/>
    <property type="match status" value="1"/>
</dbReference>
<keyword evidence="4" id="KW-0436">Ligase</keyword>